<sequence>MIRTMSLRNTCVLAVSALALAACSNNGGQSGKDAGASSASTAMTAKPAASGGHVKLAYVEWSSCTAATNVVKAALEKKGYTVDAVSVSGAAMYSAIANGDADATVCAWLPTTQANYYAKTKDRLDNLGPNMQGTKLGLVVPDYVNIDSIEQLKANADKFDDRIVGIDPGAGEMDLTEKVIKQYGLPLKLVSGSGATMTAALKSAIDNKKWIVVTGWTPHWMWARWKLKYLADPKNIYGDSENIDTLVRKGFKQADPGAYAVLDAFHWTAGDMQQVMAAAREPGSDPASAAKKWVAANSDKVDAWTGKAAAQQ</sequence>
<gene>
    <name evidence="7" type="ORF">HF690_03670</name>
</gene>
<dbReference type="GO" id="GO:0031460">
    <property type="term" value="P:glycine betaine transport"/>
    <property type="evidence" value="ECO:0007669"/>
    <property type="project" value="TreeGrafter"/>
</dbReference>
<evidence type="ECO:0000259" key="6">
    <source>
        <dbReference type="Pfam" id="PF04069"/>
    </source>
</evidence>
<keyword evidence="8" id="KW-1185">Reference proteome</keyword>
<keyword evidence="3" id="KW-1003">Cell membrane</keyword>
<dbReference type="SUPFAM" id="SSF53850">
    <property type="entry name" value="Periplasmic binding protein-like II"/>
    <property type="match status" value="1"/>
</dbReference>
<feature type="chain" id="PRO_5032836269" evidence="5">
    <location>
        <begin position="22"/>
        <end position="312"/>
    </location>
</feature>
<reference evidence="7 8" key="1">
    <citation type="journal article" date="2017" name="Int. J. Syst. Evol. Microbiol.">
        <title>Oleiagrimonas citrea sp. nov., a marine bacterium isolated from tidal flat sediment and emended description of the genus Oleiagrimonas Fang et al. 2015 and Oleiagrimonas soli.</title>
        <authorList>
            <person name="Yang S.H."/>
            <person name="Seo H.S."/>
            <person name="Seong C.N."/>
            <person name="Kwon K.K."/>
        </authorList>
    </citation>
    <scope>NUCLEOTIDE SEQUENCE [LARGE SCALE GENOMIC DNA]</scope>
    <source>
        <strain evidence="7 8">MEBiC09124</strain>
    </source>
</reference>
<keyword evidence="4" id="KW-0472">Membrane</keyword>
<feature type="signal peptide" evidence="5">
    <location>
        <begin position="1"/>
        <end position="21"/>
    </location>
</feature>
<dbReference type="PROSITE" id="PS51257">
    <property type="entry name" value="PROKAR_LIPOPROTEIN"/>
    <property type="match status" value="1"/>
</dbReference>
<organism evidence="7 8">
    <name type="scientific">Oleiagrimonas citrea</name>
    <dbReference type="NCBI Taxonomy" id="1665687"/>
    <lineage>
        <taxon>Bacteria</taxon>
        <taxon>Pseudomonadati</taxon>
        <taxon>Pseudomonadota</taxon>
        <taxon>Gammaproteobacteria</taxon>
        <taxon>Lysobacterales</taxon>
        <taxon>Rhodanobacteraceae</taxon>
        <taxon>Oleiagrimonas</taxon>
    </lineage>
</organism>
<feature type="domain" description="ABC-type glycine betaine transport system substrate-binding" evidence="6">
    <location>
        <begin position="53"/>
        <end position="295"/>
    </location>
</feature>
<comment type="caution">
    <text evidence="7">The sequence shown here is derived from an EMBL/GenBank/DDBJ whole genome shotgun (WGS) entry which is preliminary data.</text>
</comment>
<comment type="subcellular location">
    <subcellularLocation>
        <location evidence="1">Cell membrane</location>
    </subcellularLocation>
</comment>
<evidence type="ECO:0000256" key="5">
    <source>
        <dbReference type="SAM" id="SignalP"/>
    </source>
</evidence>
<dbReference type="GO" id="GO:0005275">
    <property type="term" value="F:amine transmembrane transporter activity"/>
    <property type="evidence" value="ECO:0007669"/>
    <property type="project" value="TreeGrafter"/>
</dbReference>
<evidence type="ECO:0000256" key="1">
    <source>
        <dbReference type="ARBA" id="ARBA00004236"/>
    </source>
</evidence>
<dbReference type="PANTHER" id="PTHR47737:SF1">
    <property type="entry name" value="GLYCINE BETAINE_PROLINE BETAINE TRANSPORT SYSTEM PERMEASE PROTEIN PROW"/>
    <property type="match status" value="1"/>
</dbReference>
<dbReference type="GO" id="GO:0043190">
    <property type="term" value="C:ATP-binding cassette (ABC) transporter complex"/>
    <property type="evidence" value="ECO:0007669"/>
    <property type="project" value="InterPro"/>
</dbReference>
<dbReference type="AlphaFoldDB" id="A0A846ZKX0"/>
<evidence type="ECO:0000256" key="3">
    <source>
        <dbReference type="ARBA" id="ARBA00022475"/>
    </source>
</evidence>
<evidence type="ECO:0000313" key="7">
    <source>
        <dbReference type="EMBL" id="NKZ38051.1"/>
    </source>
</evidence>
<dbReference type="CDD" id="cd13639">
    <property type="entry name" value="PBP2_OpuAC_like"/>
    <property type="match status" value="1"/>
</dbReference>
<dbReference type="PANTHER" id="PTHR47737">
    <property type="entry name" value="GLYCINE BETAINE/PROLINE BETAINE TRANSPORT SYSTEM PERMEASE PROTEIN PROW"/>
    <property type="match status" value="1"/>
</dbReference>
<dbReference type="EMBL" id="JAAZQD010000001">
    <property type="protein sequence ID" value="NKZ38051.1"/>
    <property type="molecule type" value="Genomic_DNA"/>
</dbReference>
<evidence type="ECO:0000256" key="4">
    <source>
        <dbReference type="ARBA" id="ARBA00023136"/>
    </source>
</evidence>
<keyword evidence="2" id="KW-0813">Transport</keyword>
<dbReference type="Gene3D" id="3.40.190.10">
    <property type="entry name" value="Periplasmic binding protein-like II"/>
    <property type="match status" value="1"/>
</dbReference>
<protein>
    <submittedName>
        <fullName evidence="7">Glycine betaine ABC transporter substrate-binding protein</fullName>
    </submittedName>
</protein>
<evidence type="ECO:0000313" key="8">
    <source>
        <dbReference type="Proteomes" id="UP000541636"/>
    </source>
</evidence>
<dbReference type="Pfam" id="PF04069">
    <property type="entry name" value="OpuAC"/>
    <property type="match status" value="1"/>
</dbReference>
<keyword evidence="5" id="KW-0732">Signal</keyword>
<name>A0A846ZKX0_9GAMM</name>
<proteinExistence type="predicted"/>
<dbReference type="GO" id="GO:0015226">
    <property type="term" value="F:carnitine transmembrane transporter activity"/>
    <property type="evidence" value="ECO:0007669"/>
    <property type="project" value="TreeGrafter"/>
</dbReference>
<dbReference type="Proteomes" id="UP000541636">
    <property type="component" value="Unassembled WGS sequence"/>
</dbReference>
<dbReference type="GO" id="GO:0015871">
    <property type="term" value="P:choline transport"/>
    <property type="evidence" value="ECO:0007669"/>
    <property type="project" value="TreeGrafter"/>
</dbReference>
<dbReference type="InterPro" id="IPR007210">
    <property type="entry name" value="ABC_Gly_betaine_transp_sub-bd"/>
</dbReference>
<dbReference type="RefSeq" id="WP_168608457.1">
    <property type="nucleotide sequence ID" value="NZ_JAAZQD010000001.1"/>
</dbReference>
<accession>A0A846ZKX0</accession>
<dbReference type="Gene3D" id="3.40.190.100">
    <property type="entry name" value="Glycine betaine-binding periplasmic protein, domain 2"/>
    <property type="match status" value="1"/>
</dbReference>
<evidence type="ECO:0000256" key="2">
    <source>
        <dbReference type="ARBA" id="ARBA00022448"/>
    </source>
</evidence>